<proteinExistence type="predicted"/>
<evidence type="ECO:0000313" key="2">
    <source>
        <dbReference type="EMBL" id="STD01131.1"/>
    </source>
</evidence>
<dbReference type="Proteomes" id="UP000255224">
    <property type="component" value="Unassembled WGS sequence"/>
</dbReference>
<gene>
    <name evidence="1" type="ORF">EG346_21835</name>
    <name evidence="2" type="ORF">NCTC13533_03064</name>
</gene>
<accession>A0A3G6MCD8</accession>
<name>A0A376E3X4_CHRCU</name>
<dbReference type="OrthoDB" id="8613168at2"/>
<reference evidence="1" key="3">
    <citation type="submission" date="2018-11" db="EMBL/GenBank/DDBJ databases">
        <title>Proposal to divide the Flavobacteriaceae and reorganize its genera based on Amino Acid Identity values calculated from whole genome sequences.</title>
        <authorList>
            <person name="Nicholson A.C."/>
            <person name="Gulvik C.A."/>
            <person name="Whitney A.M."/>
            <person name="Humrighouse B.W."/>
            <person name="Bell M."/>
            <person name="Holmes B."/>
            <person name="Steigerwalt A."/>
            <person name="Villarma A."/>
            <person name="Sheth M."/>
            <person name="Batra D."/>
            <person name="Pryor J."/>
            <person name="Bernardet J.-F."/>
            <person name="Hugo C."/>
            <person name="Kampfer P."/>
            <person name="Newman J."/>
            <person name="Mcquiston J.R."/>
        </authorList>
    </citation>
    <scope>NUCLEOTIDE SEQUENCE [LARGE SCALE GENOMIC DNA]</scope>
    <source>
        <strain evidence="1">G0188</strain>
    </source>
</reference>
<evidence type="ECO:0000313" key="1">
    <source>
        <dbReference type="EMBL" id="AZA50653.1"/>
    </source>
</evidence>
<dbReference type="EMBL" id="UFVQ01000003">
    <property type="protein sequence ID" value="STD01131.1"/>
    <property type="molecule type" value="Genomic_DNA"/>
</dbReference>
<dbReference type="AlphaFoldDB" id="A0A376E3X4"/>
<organism evidence="2 3">
    <name type="scientific">Chryseobacterium carnipullorum</name>
    <dbReference type="NCBI Taxonomy" id="1124835"/>
    <lineage>
        <taxon>Bacteria</taxon>
        <taxon>Pseudomonadati</taxon>
        <taxon>Bacteroidota</taxon>
        <taxon>Flavobacteriia</taxon>
        <taxon>Flavobacteriales</taxon>
        <taxon>Weeksellaceae</taxon>
        <taxon>Chryseobacterium group</taxon>
        <taxon>Chryseobacterium</taxon>
    </lineage>
</organism>
<evidence type="ECO:0000313" key="3">
    <source>
        <dbReference type="Proteomes" id="UP000255224"/>
    </source>
</evidence>
<accession>A0A376E3X4</accession>
<protein>
    <submittedName>
        <fullName evidence="2">Uncharacterized protein</fullName>
    </submittedName>
</protein>
<reference evidence="2 3" key="1">
    <citation type="submission" date="2018-06" db="EMBL/GenBank/DDBJ databases">
        <authorList>
            <consortium name="Pathogen Informatics"/>
            <person name="Doyle S."/>
        </authorList>
    </citation>
    <scope>NUCLEOTIDE SEQUENCE [LARGE SCALE GENOMIC DNA]</scope>
    <source>
        <strain evidence="2 3">NCTC13533</strain>
    </source>
</reference>
<dbReference type="RefSeq" id="WP_123881482.1">
    <property type="nucleotide sequence ID" value="NZ_CP033920.1"/>
</dbReference>
<reference evidence="4" key="2">
    <citation type="submission" date="2018-11" db="EMBL/GenBank/DDBJ databases">
        <title>Proposal to divide the Flavobacteriaceae and reorganize its genera based on Amino Acid Identity values calculated from whole genome sequences.</title>
        <authorList>
            <person name="Nicholson A.C."/>
            <person name="Gulvik C.A."/>
            <person name="Whitney A.M."/>
            <person name="Humrighouse B.W."/>
            <person name="Bell M."/>
            <person name="Holmes B."/>
            <person name="Steigerwalt A.G."/>
            <person name="Villarma A."/>
            <person name="Sheth M."/>
            <person name="Batra D."/>
            <person name="Pryor J."/>
            <person name="Bernardet J.-F."/>
            <person name="Hugo C."/>
            <person name="Kampfer P."/>
            <person name="Newman J."/>
            <person name="McQuiston J.R."/>
        </authorList>
    </citation>
    <scope>NUCLEOTIDE SEQUENCE [LARGE SCALE GENOMIC DNA]</scope>
    <source>
        <strain evidence="4">G0188</strain>
    </source>
</reference>
<dbReference type="Proteomes" id="UP000273270">
    <property type="component" value="Chromosome"/>
</dbReference>
<sequence>MKKAIFLLFIIFIHSCQTNKNNSTSVLPYKAVHNYFVKNNCEIPDFVEKVITTKDEFNKFFDEAAFMGNSGNPTPIDFSKENVIVLLHPETDRAVEIIPIKLEKTQMGEVIYHYQMKTGEKRSFTVIPKLIIIVNKNIEKVTFKTE</sequence>
<dbReference type="EMBL" id="CP033920">
    <property type="protein sequence ID" value="AZA50653.1"/>
    <property type="molecule type" value="Genomic_DNA"/>
</dbReference>
<evidence type="ECO:0000313" key="4">
    <source>
        <dbReference type="Proteomes" id="UP000273270"/>
    </source>
</evidence>
<dbReference type="KEGG" id="ccau:EG346_21835"/>
<keyword evidence="4" id="KW-1185">Reference proteome</keyword>